<protein>
    <submittedName>
        <fullName evidence="1">Uncharacterized protein</fullName>
    </submittedName>
</protein>
<gene>
    <name evidence="1" type="ORF">Rhe02_13120</name>
</gene>
<accession>A0A8J3Q4T6</accession>
<proteinExistence type="predicted"/>
<dbReference type="RefSeq" id="WP_203907159.1">
    <property type="nucleotide sequence ID" value="NZ_BONY01000006.1"/>
</dbReference>
<keyword evidence="2" id="KW-1185">Reference proteome</keyword>
<sequence length="275" mass="29394">MRLRHPDGQTVHLAGTLASEPATDLRQLLDLISSHPAGVACLSLTLSPAFASTLAGSIGMRRRVQVGLASRGLEVVTLSAGFVHNSWRAWWTYLLDLAYILADLLPEDTTHGSVCTTVPKLGEEPWESAARELEDLSSGLTEIAWHTGSFIRVGCAQQDGTLLVTMDDTVRLLSTVDRTRVGACLDPARLTAHSETPAQALLKLRRANMNVVKVRLPGPGGQALLSAVLGGPHPLCDHIEAETSAALEEAYEELAILGLSDTDDRPMPGLGRSVL</sequence>
<evidence type="ECO:0000313" key="2">
    <source>
        <dbReference type="Proteomes" id="UP000612899"/>
    </source>
</evidence>
<dbReference type="Proteomes" id="UP000612899">
    <property type="component" value="Unassembled WGS sequence"/>
</dbReference>
<name>A0A8J3Q4T6_9ACTN</name>
<dbReference type="EMBL" id="BONY01000006">
    <property type="protein sequence ID" value="GIH03245.1"/>
    <property type="molecule type" value="Genomic_DNA"/>
</dbReference>
<dbReference type="Gene3D" id="3.20.20.150">
    <property type="entry name" value="Divalent-metal-dependent TIM barrel enzymes"/>
    <property type="match status" value="1"/>
</dbReference>
<dbReference type="InterPro" id="IPR036237">
    <property type="entry name" value="Xyl_isomerase-like_sf"/>
</dbReference>
<comment type="caution">
    <text evidence="1">The sequence shown here is derived from an EMBL/GenBank/DDBJ whole genome shotgun (WGS) entry which is preliminary data.</text>
</comment>
<organism evidence="1 2">
    <name type="scientific">Rhizocola hellebori</name>
    <dbReference type="NCBI Taxonomy" id="1392758"/>
    <lineage>
        <taxon>Bacteria</taxon>
        <taxon>Bacillati</taxon>
        <taxon>Actinomycetota</taxon>
        <taxon>Actinomycetes</taxon>
        <taxon>Micromonosporales</taxon>
        <taxon>Micromonosporaceae</taxon>
        <taxon>Rhizocola</taxon>
    </lineage>
</organism>
<evidence type="ECO:0000313" key="1">
    <source>
        <dbReference type="EMBL" id="GIH03245.1"/>
    </source>
</evidence>
<dbReference type="AlphaFoldDB" id="A0A8J3Q4T6"/>
<reference evidence="1" key="1">
    <citation type="submission" date="2021-01" db="EMBL/GenBank/DDBJ databases">
        <title>Whole genome shotgun sequence of Rhizocola hellebori NBRC 109834.</title>
        <authorList>
            <person name="Komaki H."/>
            <person name="Tamura T."/>
        </authorList>
    </citation>
    <scope>NUCLEOTIDE SEQUENCE</scope>
    <source>
        <strain evidence="1">NBRC 109834</strain>
    </source>
</reference>
<dbReference type="SUPFAM" id="SSF51658">
    <property type="entry name" value="Xylose isomerase-like"/>
    <property type="match status" value="1"/>
</dbReference>